<proteinExistence type="predicted"/>
<dbReference type="Gene3D" id="1.10.4080.10">
    <property type="entry name" value="ADP-ribosylation/Crystallin J1"/>
    <property type="match status" value="1"/>
</dbReference>
<comment type="caution">
    <text evidence="1">The sequence shown here is derived from an EMBL/GenBank/DDBJ whole genome shotgun (WGS) entry which is preliminary data.</text>
</comment>
<dbReference type="SUPFAM" id="SSF101478">
    <property type="entry name" value="ADP-ribosylglycohydrolase"/>
    <property type="match status" value="1"/>
</dbReference>
<feature type="non-terminal residue" evidence="1">
    <location>
        <position position="260"/>
    </location>
</feature>
<dbReference type="PANTHER" id="PTHR16222:SF12">
    <property type="entry name" value="ADP-RIBOSYLGLYCOHYDROLASE-RELATED"/>
    <property type="match status" value="1"/>
</dbReference>
<dbReference type="EMBL" id="BARS01032359">
    <property type="protein sequence ID" value="GAG27562.1"/>
    <property type="molecule type" value="Genomic_DNA"/>
</dbReference>
<sequence>LGTVIGDIVGYPYEFNNIKTKDFELFTEKSQFSDDTVLTVALAHSILDDKPYEGYLERYGKKYPHAGYGGNFVKWIWLANKKPYNSWGNGSAMRVSPIAWAYDDEITVMEKAKESAECTHNHPEGIKGAQAIALAIYMARVGGQKKDIKGTIEDLFDYDINESCDSLRKWYKFDVSCKGTVPPAIRCFLESNNFEQAIRLAVSIGGDSDTLAAITGSIAEAYYGGIPKEILVKIVNLLDDDLLDVIRRFRSKFIKGREWE</sequence>
<protein>
    <recommendedName>
        <fullName evidence="2">ADP-ribosylglycohydrolase family protein</fullName>
    </recommendedName>
</protein>
<evidence type="ECO:0008006" key="2">
    <source>
        <dbReference type="Google" id="ProtNLM"/>
    </source>
</evidence>
<gene>
    <name evidence="1" type="ORF">S01H1_50231</name>
</gene>
<feature type="non-terminal residue" evidence="1">
    <location>
        <position position="1"/>
    </location>
</feature>
<name>X0WWJ3_9ZZZZ</name>
<accession>X0WWJ3</accession>
<dbReference type="InterPro" id="IPR050792">
    <property type="entry name" value="ADP-ribosylglycohydrolase"/>
</dbReference>
<dbReference type="InterPro" id="IPR005502">
    <property type="entry name" value="Ribosyl_crysJ1"/>
</dbReference>
<dbReference type="PANTHER" id="PTHR16222">
    <property type="entry name" value="ADP-RIBOSYLGLYCOHYDROLASE"/>
    <property type="match status" value="1"/>
</dbReference>
<evidence type="ECO:0000313" key="1">
    <source>
        <dbReference type="EMBL" id="GAG27562.1"/>
    </source>
</evidence>
<dbReference type="InterPro" id="IPR036705">
    <property type="entry name" value="Ribosyl_crysJ1_sf"/>
</dbReference>
<organism evidence="1">
    <name type="scientific">marine sediment metagenome</name>
    <dbReference type="NCBI Taxonomy" id="412755"/>
    <lineage>
        <taxon>unclassified sequences</taxon>
        <taxon>metagenomes</taxon>
        <taxon>ecological metagenomes</taxon>
    </lineage>
</organism>
<dbReference type="AlphaFoldDB" id="X0WWJ3"/>
<dbReference type="Pfam" id="PF03747">
    <property type="entry name" value="ADP_ribosyl_GH"/>
    <property type="match status" value="1"/>
</dbReference>
<reference evidence="1" key="1">
    <citation type="journal article" date="2014" name="Front. Microbiol.">
        <title>High frequency of phylogenetically diverse reductive dehalogenase-homologous genes in deep subseafloor sedimentary metagenomes.</title>
        <authorList>
            <person name="Kawai M."/>
            <person name="Futagami T."/>
            <person name="Toyoda A."/>
            <person name="Takaki Y."/>
            <person name="Nishi S."/>
            <person name="Hori S."/>
            <person name="Arai W."/>
            <person name="Tsubouchi T."/>
            <person name="Morono Y."/>
            <person name="Uchiyama I."/>
            <person name="Ito T."/>
            <person name="Fujiyama A."/>
            <person name="Inagaki F."/>
            <person name="Takami H."/>
        </authorList>
    </citation>
    <scope>NUCLEOTIDE SEQUENCE</scope>
    <source>
        <strain evidence="1">Expedition CK06-06</strain>
    </source>
</reference>